<dbReference type="InterPro" id="IPR057246">
    <property type="entry name" value="CARBOXYPEPT_ZN_1"/>
</dbReference>
<dbReference type="Pfam" id="PF00246">
    <property type="entry name" value="Peptidase_M14"/>
    <property type="match status" value="1"/>
</dbReference>
<evidence type="ECO:0000256" key="2">
    <source>
        <dbReference type="ARBA" id="ARBA00005988"/>
    </source>
</evidence>
<reference evidence="12" key="1">
    <citation type="journal article" date="2019" name="Int. J. Syst. Evol. Microbiol.">
        <title>The Global Catalogue of Microorganisms (GCM) 10K type strain sequencing project: providing services to taxonomists for standard genome sequencing and annotation.</title>
        <authorList>
            <consortium name="The Broad Institute Genomics Platform"/>
            <consortium name="The Broad Institute Genome Sequencing Center for Infectious Disease"/>
            <person name="Wu L."/>
            <person name="Ma J."/>
        </authorList>
    </citation>
    <scope>NUCLEOTIDE SEQUENCE [LARGE SCALE GENOMIC DNA]</scope>
    <source>
        <strain evidence="12">JCM 17938</strain>
    </source>
</reference>
<dbReference type="Gene3D" id="3.40.630.10">
    <property type="entry name" value="Zn peptidases"/>
    <property type="match status" value="1"/>
</dbReference>
<gene>
    <name evidence="11" type="ORF">GCM10023195_51570</name>
</gene>
<evidence type="ECO:0000313" key="12">
    <source>
        <dbReference type="Proteomes" id="UP001500212"/>
    </source>
</evidence>
<evidence type="ECO:0000256" key="4">
    <source>
        <dbReference type="ARBA" id="ARBA00022723"/>
    </source>
</evidence>
<keyword evidence="11" id="KW-0121">Carboxypeptidase</keyword>
<dbReference type="GO" id="GO:0004180">
    <property type="term" value="F:carboxypeptidase activity"/>
    <property type="evidence" value="ECO:0007669"/>
    <property type="project" value="UniProtKB-KW"/>
</dbReference>
<evidence type="ECO:0000256" key="7">
    <source>
        <dbReference type="ARBA" id="ARBA00023049"/>
    </source>
</evidence>
<dbReference type="Proteomes" id="UP001500212">
    <property type="component" value="Unassembled WGS sequence"/>
</dbReference>
<sequence>MLAQSTPNGDVAAERRSSNEQNGVALMRIVVPDQAGVDRLNDLGIDLAEYSKPVDGGIEVHAVLSPEETRDLRGKGFDVRDAISDQADVAKLRQERAKTLRTLADEARSGDTLTPLRAEWFTSLDGQRFLSVEVKTSDPAATNILTASWNGGAGTPPGSGGTATMSRFTDAGQYMYHRFNTPLAIDVTPTEVTVTSTSGGSVTVPVKKWLGEPRKAPSPHYVSDFVDHYMDPTEVYQRIDALAKEFPGQAAIVKLPYKTNGYRRHAQAQFGSAAASTFYVTSQAYGSEGGNDVTVTLAKPDQASAPLTVSLDQDNVTVDLATNAEGVVTSTAKQVVDALNTEAGKLLSASTYRGNAGDGVVAEAATTRLTDNLHAPASVSRDPFQMRALRIGKTRDGSKPGVFLYCQEHAREWVTPLTCVETAERLLRNYRHDPNTRKLVDDLDIFVLPSVNPDGAHYSLYDFNMQRRNMTDHCGPTESDPAYRNSWGVDLNRNFSVGSVYDGYSGASTSCRSDTYAGPAELSEPESRNEVWLTHQFPNIKFAMNTHSYGGYFMWPPGAYKVPGRELLPRADLGTETFFWSASDHILSTVQNWRGTAIWPGRTGPVPDVLYSAAGNSADEHWYNRGIIGWDFEVGADVWNPATKQFNAVGFQPPFAEGHEEAMEFANGQIGILEVARAYASDKVPPKSKLVITGRDTGATKFTFTIDEPATIYYTLDGSRPTLNSPKLKAAGMREGPEQLTVDKTTEVKWFSVDIAGNVEKNYKPAGKGDGYRRQTVTVGGGR</sequence>
<dbReference type="SUPFAM" id="SSF53187">
    <property type="entry name" value="Zn-dependent exopeptidases"/>
    <property type="match status" value="1"/>
</dbReference>
<dbReference type="Pfam" id="PF13290">
    <property type="entry name" value="CHB_HEX_C_1"/>
    <property type="match status" value="1"/>
</dbReference>
<dbReference type="PROSITE" id="PS00132">
    <property type="entry name" value="CARBOXYPEPT_ZN_1"/>
    <property type="match status" value="1"/>
</dbReference>
<protein>
    <submittedName>
        <fullName evidence="11">M14 family zinc carboxypeptidase</fullName>
    </submittedName>
</protein>
<keyword evidence="5" id="KW-0378">Hydrolase</keyword>
<evidence type="ECO:0000256" key="3">
    <source>
        <dbReference type="ARBA" id="ARBA00022670"/>
    </source>
</evidence>
<keyword evidence="12" id="KW-1185">Reference proteome</keyword>
<evidence type="ECO:0000256" key="5">
    <source>
        <dbReference type="ARBA" id="ARBA00022801"/>
    </source>
</evidence>
<proteinExistence type="inferred from homology"/>
<comment type="cofactor">
    <cofactor evidence="1">
        <name>Zn(2+)</name>
        <dbReference type="ChEBI" id="CHEBI:29105"/>
    </cofactor>
</comment>
<dbReference type="SMART" id="SM00631">
    <property type="entry name" value="Zn_pept"/>
    <property type="match status" value="1"/>
</dbReference>
<keyword evidence="3" id="KW-0645">Protease</keyword>
<accession>A0ABP8TRR5</accession>
<comment type="caution">
    <text evidence="11">The sequence shown here is derived from an EMBL/GenBank/DDBJ whole genome shotgun (WGS) entry which is preliminary data.</text>
</comment>
<organism evidence="11 12">
    <name type="scientific">Actinoallomurus liliacearum</name>
    <dbReference type="NCBI Taxonomy" id="1080073"/>
    <lineage>
        <taxon>Bacteria</taxon>
        <taxon>Bacillati</taxon>
        <taxon>Actinomycetota</taxon>
        <taxon>Actinomycetes</taxon>
        <taxon>Streptosporangiales</taxon>
        <taxon>Thermomonosporaceae</taxon>
        <taxon>Actinoallomurus</taxon>
    </lineage>
</organism>
<feature type="active site" description="Proton donor/acceptor" evidence="8">
    <location>
        <position position="633"/>
    </location>
</feature>
<dbReference type="EMBL" id="BAABHJ010000019">
    <property type="protein sequence ID" value="GAA4612082.1"/>
    <property type="molecule type" value="Genomic_DNA"/>
</dbReference>
<keyword evidence="4" id="KW-0479">Metal-binding</keyword>
<dbReference type="PANTHER" id="PTHR11705:SF143">
    <property type="entry name" value="SLL0236 PROTEIN"/>
    <property type="match status" value="1"/>
</dbReference>
<dbReference type="InterPro" id="IPR059177">
    <property type="entry name" value="GH29D-like_dom"/>
</dbReference>
<evidence type="ECO:0000256" key="6">
    <source>
        <dbReference type="ARBA" id="ARBA00022833"/>
    </source>
</evidence>
<comment type="similarity">
    <text evidence="2 8">Belongs to the peptidase M14 family.</text>
</comment>
<evidence type="ECO:0000256" key="1">
    <source>
        <dbReference type="ARBA" id="ARBA00001947"/>
    </source>
</evidence>
<evidence type="ECO:0000256" key="8">
    <source>
        <dbReference type="PROSITE-ProRule" id="PRU01379"/>
    </source>
</evidence>
<name>A0ABP8TRR5_9ACTN</name>
<keyword evidence="6" id="KW-0862">Zinc</keyword>
<evidence type="ECO:0000259" key="10">
    <source>
        <dbReference type="PROSITE" id="PS52035"/>
    </source>
</evidence>
<dbReference type="PANTHER" id="PTHR11705">
    <property type="entry name" value="PROTEASE FAMILY M14 CARBOXYPEPTIDASE A,B"/>
    <property type="match status" value="1"/>
</dbReference>
<evidence type="ECO:0000313" key="11">
    <source>
        <dbReference type="EMBL" id="GAA4612082.1"/>
    </source>
</evidence>
<dbReference type="PROSITE" id="PS52035">
    <property type="entry name" value="PEPTIDASE_M14"/>
    <property type="match status" value="1"/>
</dbReference>
<evidence type="ECO:0000256" key="9">
    <source>
        <dbReference type="SAM" id="MobiDB-lite"/>
    </source>
</evidence>
<dbReference type="InterPro" id="IPR000834">
    <property type="entry name" value="Peptidase_M14"/>
</dbReference>
<keyword evidence="7" id="KW-0482">Metalloprotease</keyword>
<feature type="domain" description="Peptidase M14" evidence="10">
    <location>
        <begin position="345"/>
        <end position="676"/>
    </location>
</feature>
<feature type="region of interest" description="Disordered" evidence="9">
    <location>
        <begin position="764"/>
        <end position="783"/>
    </location>
</feature>